<dbReference type="EMBL" id="CP140255">
    <property type="protein sequence ID" value="WQH14212.1"/>
    <property type="molecule type" value="Genomic_DNA"/>
</dbReference>
<name>A0ABZ0YSK3_9GAMM</name>
<proteinExistence type="predicted"/>
<organism evidence="1 2">
    <name type="scientific">Vreelandella neptunia</name>
    <dbReference type="NCBI Taxonomy" id="115551"/>
    <lineage>
        <taxon>Bacteria</taxon>
        <taxon>Pseudomonadati</taxon>
        <taxon>Pseudomonadota</taxon>
        <taxon>Gammaproteobacteria</taxon>
        <taxon>Oceanospirillales</taxon>
        <taxon>Halomonadaceae</taxon>
        <taxon>Vreelandella</taxon>
    </lineage>
</organism>
<keyword evidence="2" id="KW-1185">Reference proteome</keyword>
<dbReference type="RefSeq" id="WP_223288183.1">
    <property type="nucleotide sequence ID" value="NZ_CP140255.1"/>
</dbReference>
<protein>
    <submittedName>
        <fullName evidence="1">Uncharacterized protein</fullName>
    </submittedName>
</protein>
<evidence type="ECO:0000313" key="1">
    <source>
        <dbReference type="EMBL" id="WQH14212.1"/>
    </source>
</evidence>
<gene>
    <name evidence="1" type="ORF">SR894_06640</name>
</gene>
<evidence type="ECO:0000313" key="2">
    <source>
        <dbReference type="Proteomes" id="UP001324794"/>
    </source>
</evidence>
<reference evidence="1 2" key="1">
    <citation type="submission" date="2023-11" db="EMBL/GenBank/DDBJ databases">
        <title>MicrobeMod: A computational toolkit for identifying prokaryotic methylation and restriction-modification with nanopore sequencing.</title>
        <authorList>
            <person name="Crits-Christoph A."/>
            <person name="Kang S.C."/>
            <person name="Lee H."/>
            <person name="Ostrov N."/>
        </authorList>
    </citation>
    <scope>NUCLEOTIDE SEQUENCE [LARGE SCALE GENOMIC DNA]</scope>
    <source>
        <strain evidence="1 2">ATCC BAA-805</strain>
    </source>
</reference>
<accession>A0ABZ0YSK3</accession>
<sequence>MTTRTKAGENEHRFEQLFQRYAPNTALNGKKRYKRDNVEISVDQSFIHEGVEYLVEVDSANMAKLLTGQYVLLNQLYTGNKAHAFFLLVHTYRAYNPRRTINNLELINKEVYGGTGIAFGAVHIDQLSEGWADDVSSFLAMLRHA</sequence>
<dbReference type="Proteomes" id="UP001324794">
    <property type="component" value="Chromosome"/>
</dbReference>